<dbReference type="GO" id="GO:0004022">
    <property type="term" value="F:alcohol dehydrogenase (NAD+) activity"/>
    <property type="evidence" value="ECO:0007669"/>
    <property type="project" value="TreeGrafter"/>
</dbReference>
<dbReference type="InterPro" id="IPR018211">
    <property type="entry name" value="ADH_Fe_CS"/>
</dbReference>
<keyword evidence="6" id="KW-1185">Reference proteome</keyword>
<dbReference type="Gene3D" id="1.20.1090.10">
    <property type="entry name" value="Dehydroquinate synthase-like - alpha domain"/>
    <property type="match status" value="1"/>
</dbReference>
<keyword evidence="1" id="KW-0560">Oxidoreductase</keyword>
<reference evidence="6" key="1">
    <citation type="journal article" date="2017" name="Genome Biol.">
        <title>Comparative genomics reveals high biological diversity and specific adaptations in the industrially and medically important fungal genus Aspergillus.</title>
        <authorList>
            <person name="de Vries R.P."/>
            <person name="Riley R."/>
            <person name="Wiebenga A."/>
            <person name="Aguilar-Osorio G."/>
            <person name="Amillis S."/>
            <person name="Uchima C.A."/>
            <person name="Anderluh G."/>
            <person name="Asadollahi M."/>
            <person name="Askin M."/>
            <person name="Barry K."/>
            <person name="Battaglia E."/>
            <person name="Bayram O."/>
            <person name="Benocci T."/>
            <person name="Braus-Stromeyer S.A."/>
            <person name="Caldana C."/>
            <person name="Canovas D."/>
            <person name="Cerqueira G.C."/>
            <person name="Chen F."/>
            <person name="Chen W."/>
            <person name="Choi C."/>
            <person name="Clum A."/>
            <person name="Dos Santos R.A."/>
            <person name="Damasio A.R."/>
            <person name="Diallinas G."/>
            <person name="Emri T."/>
            <person name="Fekete E."/>
            <person name="Flipphi M."/>
            <person name="Freyberg S."/>
            <person name="Gallo A."/>
            <person name="Gournas C."/>
            <person name="Habgood R."/>
            <person name="Hainaut M."/>
            <person name="Harispe M.L."/>
            <person name="Henrissat B."/>
            <person name="Hilden K.S."/>
            <person name="Hope R."/>
            <person name="Hossain A."/>
            <person name="Karabika E."/>
            <person name="Karaffa L."/>
            <person name="Karanyi Z."/>
            <person name="Krasevec N."/>
            <person name="Kuo A."/>
            <person name="Kusch H."/>
            <person name="LaButti K."/>
            <person name="Lagendijk E.L."/>
            <person name="Lapidus A."/>
            <person name="Levasseur A."/>
            <person name="Lindquist E."/>
            <person name="Lipzen A."/>
            <person name="Logrieco A.F."/>
            <person name="MacCabe A."/>
            <person name="Maekelae M.R."/>
            <person name="Malavazi I."/>
            <person name="Melin P."/>
            <person name="Meyer V."/>
            <person name="Mielnichuk N."/>
            <person name="Miskei M."/>
            <person name="Molnar A.P."/>
            <person name="Mule G."/>
            <person name="Ngan C.Y."/>
            <person name="Orejas M."/>
            <person name="Orosz E."/>
            <person name="Ouedraogo J.P."/>
            <person name="Overkamp K.M."/>
            <person name="Park H.-S."/>
            <person name="Perrone G."/>
            <person name="Piumi F."/>
            <person name="Punt P.J."/>
            <person name="Ram A.F."/>
            <person name="Ramon A."/>
            <person name="Rauscher S."/>
            <person name="Record E."/>
            <person name="Riano-Pachon D.M."/>
            <person name="Robert V."/>
            <person name="Roehrig J."/>
            <person name="Ruller R."/>
            <person name="Salamov A."/>
            <person name="Salih N.S."/>
            <person name="Samson R.A."/>
            <person name="Sandor E."/>
            <person name="Sanguinetti M."/>
            <person name="Schuetze T."/>
            <person name="Sepcic K."/>
            <person name="Shelest E."/>
            <person name="Sherlock G."/>
            <person name="Sophianopoulou V."/>
            <person name="Squina F.M."/>
            <person name="Sun H."/>
            <person name="Susca A."/>
            <person name="Todd R.B."/>
            <person name="Tsang A."/>
            <person name="Unkles S.E."/>
            <person name="van de Wiele N."/>
            <person name="van Rossen-Uffink D."/>
            <person name="Oliveira J.V."/>
            <person name="Vesth T.C."/>
            <person name="Visser J."/>
            <person name="Yu J.-H."/>
            <person name="Zhou M."/>
            <person name="Andersen M.R."/>
            <person name="Archer D.B."/>
            <person name="Baker S.E."/>
            <person name="Benoit I."/>
            <person name="Brakhage A.A."/>
            <person name="Braus G.H."/>
            <person name="Fischer R."/>
            <person name="Frisvad J.C."/>
            <person name="Goldman G.H."/>
            <person name="Houbraken J."/>
            <person name="Oakley B."/>
            <person name="Pocsi I."/>
            <person name="Scazzocchio C."/>
            <person name="Seiboth B."/>
            <person name="vanKuyk P.A."/>
            <person name="Wortman J."/>
            <person name="Dyer P.S."/>
            <person name="Grigoriev I.V."/>
        </authorList>
    </citation>
    <scope>NUCLEOTIDE SEQUENCE [LARGE SCALE GENOMIC DNA]</scope>
    <source>
        <strain evidence="6">ITEM 5010</strain>
    </source>
</reference>
<dbReference type="PROSITE" id="PS00060">
    <property type="entry name" value="ADH_IRON_2"/>
    <property type="match status" value="1"/>
</dbReference>
<name>A0A1R3RC35_ASPC5</name>
<dbReference type="GO" id="GO:0046872">
    <property type="term" value="F:metal ion binding"/>
    <property type="evidence" value="ECO:0007669"/>
    <property type="project" value="InterPro"/>
</dbReference>
<feature type="region of interest" description="Disordered" evidence="2">
    <location>
        <begin position="126"/>
        <end position="148"/>
    </location>
</feature>
<feature type="domain" description="Alcohol dehydrogenase iron-type/glycerol dehydrogenase GldA" evidence="3">
    <location>
        <begin position="17"/>
        <end position="195"/>
    </location>
</feature>
<evidence type="ECO:0000259" key="4">
    <source>
        <dbReference type="Pfam" id="PF25137"/>
    </source>
</evidence>
<feature type="domain" description="Fe-containing alcohol dehydrogenase-like C-terminal" evidence="4">
    <location>
        <begin position="208"/>
        <end position="396"/>
    </location>
</feature>
<dbReference type="OrthoDB" id="339764at2759"/>
<dbReference type="PANTHER" id="PTHR11496:SF97">
    <property type="entry name" value="ALCOHOL DEHYDROGENASE IRON-TYPE_GLYCEROL DEHYDROGENASE GLDA DOMAIN-CONTAINING PROTEIN"/>
    <property type="match status" value="1"/>
</dbReference>
<dbReference type="Pfam" id="PF25137">
    <property type="entry name" value="ADH_Fe_C"/>
    <property type="match status" value="1"/>
</dbReference>
<dbReference type="VEuPathDB" id="FungiDB:ASPCADRAFT_399445"/>
<protein>
    <submittedName>
        <fullName evidence="5">Uncharacterized protein</fullName>
    </submittedName>
</protein>
<organism evidence="5 6">
    <name type="scientific">Aspergillus carbonarius (strain ITEM 5010)</name>
    <dbReference type="NCBI Taxonomy" id="602072"/>
    <lineage>
        <taxon>Eukaryota</taxon>
        <taxon>Fungi</taxon>
        <taxon>Dikarya</taxon>
        <taxon>Ascomycota</taxon>
        <taxon>Pezizomycotina</taxon>
        <taxon>Eurotiomycetes</taxon>
        <taxon>Eurotiomycetidae</taxon>
        <taxon>Eurotiales</taxon>
        <taxon>Aspergillaceae</taxon>
        <taxon>Aspergillus</taxon>
        <taxon>Aspergillus subgen. Circumdati</taxon>
    </lineage>
</organism>
<dbReference type="AlphaFoldDB" id="A0A1R3RC35"/>
<dbReference type="Pfam" id="PF00465">
    <property type="entry name" value="Fe-ADH"/>
    <property type="match status" value="1"/>
</dbReference>
<dbReference type="Proteomes" id="UP000188318">
    <property type="component" value="Unassembled WGS sequence"/>
</dbReference>
<evidence type="ECO:0000259" key="3">
    <source>
        <dbReference type="Pfam" id="PF00465"/>
    </source>
</evidence>
<dbReference type="SUPFAM" id="SSF56796">
    <property type="entry name" value="Dehydroquinate synthase-like"/>
    <property type="match status" value="1"/>
</dbReference>
<dbReference type="InterPro" id="IPR001670">
    <property type="entry name" value="ADH_Fe/GldA"/>
</dbReference>
<dbReference type="EMBL" id="KV907508">
    <property type="protein sequence ID" value="OOF92049.1"/>
    <property type="molecule type" value="Genomic_DNA"/>
</dbReference>
<dbReference type="STRING" id="602072.A0A1R3RC35"/>
<gene>
    <name evidence="5" type="ORF">ASPCADRAFT_399445</name>
</gene>
<evidence type="ECO:0000256" key="2">
    <source>
        <dbReference type="SAM" id="MobiDB-lite"/>
    </source>
</evidence>
<dbReference type="PANTHER" id="PTHR11496">
    <property type="entry name" value="ALCOHOL DEHYDROGENASE"/>
    <property type="match status" value="1"/>
</dbReference>
<accession>A0A1R3RC35</accession>
<dbReference type="InterPro" id="IPR039697">
    <property type="entry name" value="Alcohol_dehydrogenase_Fe"/>
</dbReference>
<evidence type="ECO:0000313" key="5">
    <source>
        <dbReference type="EMBL" id="OOF92049.1"/>
    </source>
</evidence>
<dbReference type="OMA" id="DHAVECM"/>
<dbReference type="InterPro" id="IPR056798">
    <property type="entry name" value="ADH_Fe_C"/>
</dbReference>
<dbReference type="GO" id="GO:0005739">
    <property type="term" value="C:mitochondrion"/>
    <property type="evidence" value="ECO:0007669"/>
    <property type="project" value="TreeGrafter"/>
</dbReference>
<proteinExistence type="predicted"/>
<sequence length="416" mass="44229">MSTPLSGHWQPIPHFPTVYYGSNCVAEHLLHCLPNPTSKAIIITGNSLATRTPLVQRLQTLLTPTHHAATISTITQHNPSHILDDALSTILTLHATDPTINTLISLGGGSPIDSAKILALRFYQHHNPNAPSTTTPTTPSQPQPNTHSKTLTHLTIPTTLSAAETTPGGGFTSPNGTKHSVISPHMSVSTIFYDPTYTKYTPSQLWLSTGIRALDHAVEAIYHPTASEVPWKVMALWAVRELFECLPIAKDCHPGDEAVSVRLLLAAWASSGFKGGRGMGGLGMGLSHCLGYALGAPYGVGHGVTSCVTLGKVVGFVGGGGLEGIQEGMGTGDGRRQVARLCEAVGGVRTGDDEVDARVVAERIEGLVERLGLRVSSLEELGIEKGEVEVIATRALRGVDEGVLYERVVELVRSFF</sequence>
<evidence type="ECO:0000256" key="1">
    <source>
        <dbReference type="ARBA" id="ARBA00023002"/>
    </source>
</evidence>
<evidence type="ECO:0000313" key="6">
    <source>
        <dbReference type="Proteomes" id="UP000188318"/>
    </source>
</evidence>
<dbReference type="Gene3D" id="3.40.50.1970">
    <property type="match status" value="1"/>
</dbReference>